<keyword evidence="4" id="KW-1185">Reference proteome</keyword>
<dbReference type="AlphaFoldDB" id="A0A4Q7PQ69"/>
<organism evidence="3 4">
    <name type="scientific">Cuneatibacter caecimuris</name>
    <dbReference type="NCBI Taxonomy" id="1796618"/>
    <lineage>
        <taxon>Bacteria</taxon>
        <taxon>Bacillati</taxon>
        <taxon>Bacillota</taxon>
        <taxon>Clostridia</taxon>
        <taxon>Lachnospirales</taxon>
        <taxon>Lachnospiraceae</taxon>
        <taxon>Cuneatibacter</taxon>
    </lineage>
</organism>
<proteinExistence type="inferred from homology"/>
<dbReference type="OrthoDB" id="2085234at2"/>
<protein>
    <submittedName>
        <fullName evidence="3">Adapter protein MecA 1/2</fullName>
    </submittedName>
</protein>
<dbReference type="PANTHER" id="PTHR39161:SF1">
    <property type="entry name" value="ADAPTER PROTEIN MECA 1"/>
    <property type="match status" value="1"/>
</dbReference>
<dbReference type="Pfam" id="PF05389">
    <property type="entry name" value="MecA"/>
    <property type="match status" value="1"/>
</dbReference>
<reference evidence="3 4" key="1">
    <citation type="submission" date="2019-02" db="EMBL/GenBank/DDBJ databases">
        <title>Genomic Encyclopedia of Type Strains, Phase IV (KMG-IV): sequencing the most valuable type-strain genomes for metagenomic binning, comparative biology and taxonomic classification.</title>
        <authorList>
            <person name="Goeker M."/>
        </authorList>
    </citation>
    <scope>NUCLEOTIDE SEQUENCE [LARGE SCALE GENOMIC DNA]</scope>
    <source>
        <strain evidence="3 4">DSM 29486</strain>
    </source>
</reference>
<dbReference type="EMBL" id="SGXF01000001">
    <property type="protein sequence ID" value="RZT03094.1"/>
    <property type="molecule type" value="Genomic_DNA"/>
</dbReference>
<accession>A0A4Q7PQ69</accession>
<comment type="similarity">
    <text evidence="1">Belongs to the MecA family.</text>
</comment>
<dbReference type="Proteomes" id="UP000292927">
    <property type="component" value="Unassembled WGS sequence"/>
</dbReference>
<gene>
    <name evidence="3" type="ORF">EV209_1229</name>
</gene>
<evidence type="ECO:0000256" key="2">
    <source>
        <dbReference type="SAM" id="MobiDB-lite"/>
    </source>
</evidence>
<evidence type="ECO:0000313" key="4">
    <source>
        <dbReference type="Proteomes" id="UP000292927"/>
    </source>
</evidence>
<name>A0A4Q7PQ69_9FIRM</name>
<dbReference type="InterPro" id="IPR008681">
    <property type="entry name" value="Neg-reg_MecA"/>
</dbReference>
<dbReference type="Gene3D" id="3.30.70.1950">
    <property type="match status" value="1"/>
</dbReference>
<dbReference type="PANTHER" id="PTHR39161">
    <property type="entry name" value="ADAPTER PROTEIN MECA"/>
    <property type="match status" value="1"/>
</dbReference>
<feature type="region of interest" description="Disordered" evidence="2">
    <location>
        <begin position="93"/>
        <end position="120"/>
    </location>
</feature>
<sequence length="227" mass="25286">MKFEKISENQIRCTLSSVDLNDRQLNVRELTYGTEKARTLFREMIQRASYELGFEAEDIPLMIETIPLAEDSIMLLITKMDDPEELDTRFAKFAPDDDDLDEDSSSPRSSAAEDRSADSVLQSAADNQSASLLRVFCFKSLDTVIAAAQVVSSVYQGCNSLYQNPDTKDLYLAVQKSSHSPEDFNKACNLLGEYGNRMPGSASTEAYFKEHLDSIVAGNALQVLKKL</sequence>
<evidence type="ECO:0000256" key="1">
    <source>
        <dbReference type="ARBA" id="ARBA00005397"/>
    </source>
</evidence>
<dbReference type="InterPro" id="IPR038471">
    <property type="entry name" value="MecA_C_sf"/>
</dbReference>
<dbReference type="RefSeq" id="WP_130434000.1">
    <property type="nucleotide sequence ID" value="NZ_SGXF01000001.1"/>
</dbReference>
<evidence type="ECO:0000313" key="3">
    <source>
        <dbReference type="EMBL" id="RZT03094.1"/>
    </source>
</evidence>
<comment type="caution">
    <text evidence="3">The sequence shown here is derived from an EMBL/GenBank/DDBJ whole genome shotgun (WGS) entry which is preliminary data.</text>
</comment>